<dbReference type="EMBL" id="JBAWTH010000154">
    <property type="protein sequence ID" value="KAL2274554.1"/>
    <property type="molecule type" value="Genomic_DNA"/>
</dbReference>
<proteinExistence type="predicted"/>
<dbReference type="Proteomes" id="UP001600888">
    <property type="component" value="Unassembled WGS sequence"/>
</dbReference>
<protein>
    <submittedName>
        <fullName evidence="1">Uncharacterized protein</fullName>
    </submittedName>
</protein>
<reference evidence="1 2" key="1">
    <citation type="submission" date="2024-03" db="EMBL/GenBank/DDBJ databases">
        <title>A high-quality draft genome sequence of Diaporthe vaccinii, a causative agent of upright dieback and viscid rot disease in cranberry plants.</title>
        <authorList>
            <person name="Sarrasin M."/>
            <person name="Lang B.F."/>
            <person name="Burger G."/>
        </authorList>
    </citation>
    <scope>NUCLEOTIDE SEQUENCE [LARGE SCALE GENOMIC DNA]</scope>
    <source>
        <strain evidence="1 2">IS7</strain>
    </source>
</reference>
<comment type="caution">
    <text evidence="1">The sequence shown here is derived from an EMBL/GenBank/DDBJ whole genome shotgun (WGS) entry which is preliminary data.</text>
</comment>
<accession>A0ABR4DW19</accession>
<name>A0ABR4DW19_9PEZI</name>
<evidence type="ECO:0000313" key="2">
    <source>
        <dbReference type="Proteomes" id="UP001600888"/>
    </source>
</evidence>
<organism evidence="1 2">
    <name type="scientific">Diaporthe vaccinii</name>
    <dbReference type="NCBI Taxonomy" id="105482"/>
    <lineage>
        <taxon>Eukaryota</taxon>
        <taxon>Fungi</taxon>
        <taxon>Dikarya</taxon>
        <taxon>Ascomycota</taxon>
        <taxon>Pezizomycotina</taxon>
        <taxon>Sordariomycetes</taxon>
        <taxon>Sordariomycetidae</taxon>
        <taxon>Diaporthales</taxon>
        <taxon>Diaporthaceae</taxon>
        <taxon>Diaporthe</taxon>
        <taxon>Diaporthe eres species complex</taxon>
    </lineage>
</organism>
<sequence>MPPITLHGDTESEKSGMAVDIIITSIYLSQRKWVYLLFLSASQCAHYPSVIPKSKLGGHDLLHSEFGHQGGTYSRSLYNITSAPSTATPSEPTEPMVAAPAVLEALALAPVAVPVPEDSVVVAVLVADDEPPVVAVVPVPVLVSEPLDDAVELEPEDAAVLLVPVLPALAEEQLSPALMAEQKAWAAGRTSSAVVLTESGLLATCGEHAGGGVARDSVAPHPTEEAPIVRHDWAHSGMDEGHWHQASPAKAVMVVRRDSFMLALFGALVVQME</sequence>
<gene>
    <name evidence="1" type="ORF">FJTKL_03128</name>
</gene>
<keyword evidence="2" id="KW-1185">Reference proteome</keyword>
<evidence type="ECO:0000313" key="1">
    <source>
        <dbReference type="EMBL" id="KAL2274554.1"/>
    </source>
</evidence>